<name>A0A182XUX3_ANOST</name>
<proteinExistence type="predicted"/>
<dbReference type="InterPro" id="IPR013320">
    <property type="entry name" value="ConA-like_dom_sf"/>
</dbReference>
<evidence type="ECO:0000313" key="2">
    <source>
        <dbReference type="Proteomes" id="UP000076408"/>
    </source>
</evidence>
<dbReference type="VEuPathDB" id="VectorBase:ASTEI20_042085"/>
<protein>
    <recommendedName>
        <fullName evidence="3">Laminin G domain-containing protein</fullName>
    </recommendedName>
</protein>
<dbReference type="Gene3D" id="2.60.120.200">
    <property type="match status" value="1"/>
</dbReference>
<dbReference type="SUPFAM" id="SSF49899">
    <property type="entry name" value="Concanavalin A-like lectins/glucanases"/>
    <property type="match status" value="1"/>
</dbReference>
<accession>A0A182XUX3</accession>
<dbReference type="EnsemblMetazoa" id="ASTEI00009-RA">
    <property type="protein sequence ID" value="ASTEI00009-PA"/>
    <property type="gene ID" value="ASTEI00009"/>
</dbReference>
<dbReference type="Proteomes" id="UP000076408">
    <property type="component" value="Unassembled WGS sequence"/>
</dbReference>
<reference evidence="1" key="2">
    <citation type="submission" date="2020-05" db="UniProtKB">
        <authorList>
            <consortium name="EnsemblMetazoa"/>
        </authorList>
    </citation>
    <scope>IDENTIFICATION</scope>
    <source>
        <strain evidence="1">Indian</strain>
    </source>
</reference>
<reference evidence="2" key="1">
    <citation type="journal article" date="2014" name="Genome Biol.">
        <title>Genome analysis of a major urban malaria vector mosquito, Anopheles stephensi.</title>
        <authorList>
            <person name="Jiang X."/>
            <person name="Peery A."/>
            <person name="Hall A.B."/>
            <person name="Sharma A."/>
            <person name="Chen X.G."/>
            <person name="Waterhouse R.M."/>
            <person name="Komissarov A."/>
            <person name="Riehle M.M."/>
            <person name="Shouche Y."/>
            <person name="Sharakhova M.V."/>
            <person name="Lawson D."/>
            <person name="Pakpour N."/>
            <person name="Arensburger P."/>
            <person name="Davidson V.L."/>
            <person name="Eiglmeier K."/>
            <person name="Emrich S."/>
            <person name="George P."/>
            <person name="Kennedy R.C."/>
            <person name="Mane S.P."/>
            <person name="Maslen G."/>
            <person name="Oringanje C."/>
            <person name="Qi Y."/>
            <person name="Settlage R."/>
            <person name="Tojo M."/>
            <person name="Tubio J.M."/>
            <person name="Unger M.F."/>
            <person name="Wang B."/>
            <person name="Vernick K.D."/>
            <person name="Ribeiro J.M."/>
            <person name="James A.A."/>
            <person name="Michel K."/>
            <person name="Riehle M.A."/>
            <person name="Luckhart S."/>
            <person name="Sharakhov I.V."/>
            <person name="Tu Z."/>
        </authorList>
    </citation>
    <scope>NUCLEOTIDE SEQUENCE [LARGE SCALE GENOMIC DNA]</scope>
    <source>
        <strain evidence="2">Indian</strain>
    </source>
</reference>
<dbReference type="STRING" id="30069.A0A182XUX3"/>
<sequence length="132" mass="14909">MRVLQEKYGLSEMLPVRSSKLTLRDDGDWHTLALSARYGGFVTVYIDCQWSNSFVLTKGSIELPQYPIVEVGRNVELRQLMVVPGEKSAQLQCNPQPVPIHDTENRRVTNYFEHRNLPTGLNRIGQPGGNGI</sequence>
<evidence type="ECO:0000313" key="1">
    <source>
        <dbReference type="EnsemblMetazoa" id="ASTEI00009-PA"/>
    </source>
</evidence>
<organism evidence="1 2">
    <name type="scientific">Anopheles stephensi</name>
    <name type="common">Indo-Pakistan malaria mosquito</name>
    <dbReference type="NCBI Taxonomy" id="30069"/>
    <lineage>
        <taxon>Eukaryota</taxon>
        <taxon>Metazoa</taxon>
        <taxon>Ecdysozoa</taxon>
        <taxon>Arthropoda</taxon>
        <taxon>Hexapoda</taxon>
        <taxon>Insecta</taxon>
        <taxon>Pterygota</taxon>
        <taxon>Neoptera</taxon>
        <taxon>Endopterygota</taxon>
        <taxon>Diptera</taxon>
        <taxon>Nematocera</taxon>
        <taxon>Culicoidea</taxon>
        <taxon>Culicidae</taxon>
        <taxon>Anophelinae</taxon>
        <taxon>Anopheles</taxon>
    </lineage>
</organism>
<keyword evidence="2" id="KW-1185">Reference proteome</keyword>
<dbReference type="AlphaFoldDB" id="A0A182XUX3"/>
<evidence type="ECO:0008006" key="3">
    <source>
        <dbReference type="Google" id="ProtNLM"/>
    </source>
</evidence>
<dbReference type="VEuPathDB" id="VectorBase:ASTE007072"/>
<dbReference type="VEuPathDB" id="VectorBase:ASTEI00009"/>